<keyword evidence="1" id="KW-0804">Transcription</keyword>
<dbReference type="SUPFAM" id="SSF82679">
    <property type="entry name" value="N-utilization substance G protein NusG, N-terminal domain"/>
    <property type="match status" value="1"/>
</dbReference>
<comment type="caution">
    <text evidence="3">The sequence shown here is derived from an EMBL/GenBank/DDBJ whole genome shotgun (WGS) entry which is preliminary data.</text>
</comment>
<keyword evidence="4" id="KW-1185">Reference proteome</keyword>
<organism evidence="3 4">
    <name type="scientific">Kordia periserrulae</name>
    <dbReference type="NCBI Taxonomy" id="701523"/>
    <lineage>
        <taxon>Bacteria</taxon>
        <taxon>Pseudomonadati</taxon>
        <taxon>Bacteroidota</taxon>
        <taxon>Flavobacteriia</taxon>
        <taxon>Flavobacteriales</taxon>
        <taxon>Flavobacteriaceae</taxon>
        <taxon>Kordia</taxon>
    </lineage>
</organism>
<dbReference type="NCBIfam" id="NF033644">
    <property type="entry name" value="antiterm_UpxY"/>
    <property type="match status" value="1"/>
</dbReference>
<accession>A0A2T6C4A2</accession>
<dbReference type="OrthoDB" id="9796143at2"/>
<dbReference type="AlphaFoldDB" id="A0A2T6C4A2"/>
<gene>
    <name evidence="3" type="ORF">C8N46_102549</name>
</gene>
<sequence length="174" mass="19968">MDCKYSGWHVLYVKSRHEKKVLDALTRLSLEAFLPLVKTKKKWSDRIKIVQLPLIPSYIFVNLKSPQDFHKALSANGACAYIRFGSSYAKVPEREINKIKLLVGSEDVMNLEVDDRVPRVGEFRKIEFGSLSGLRCEVLKVNNINKIVVRIEQLKQNITAILPSYYFEKEPVSA</sequence>
<dbReference type="Pfam" id="PF02357">
    <property type="entry name" value="NusG"/>
    <property type="match status" value="1"/>
</dbReference>
<protein>
    <submittedName>
        <fullName evidence="3">Transcription antitermination factor NusG</fullName>
    </submittedName>
</protein>
<proteinExistence type="predicted"/>
<evidence type="ECO:0000259" key="2">
    <source>
        <dbReference type="Pfam" id="PF02357"/>
    </source>
</evidence>
<feature type="domain" description="NusG-like N-terminal" evidence="2">
    <location>
        <begin position="8"/>
        <end position="99"/>
    </location>
</feature>
<name>A0A2T6C4A2_9FLAO</name>
<evidence type="ECO:0000256" key="1">
    <source>
        <dbReference type="ARBA" id="ARBA00023163"/>
    </source>
</evidence>
<dbReference type="CDD" id="cd09895">
    <property type="entry name" value="NGN_SP_UpxY"/>
    <property type="match status" value="1"/>
</dbReference>
<dbReference type="Proteomes" id="UP000244090">
    <property type="component" value="Unassembled WGS sequence"/>
</dbReference>
<dbReference type="InterPro" id="IPR036735">
    <property type="entry name" value="NGN_dom_sf"/>
</dbReference>
<dbReference type="Gene3D" id="3.30.70.940">
    <property type="entry name" value="NusG, N-terminal domain"/>
    <property type="match status" value="1"/>
</dbReference>
<evidence type="ECO:0000313" key="4">
    <source>
        <dbReference type="Proteomes" id="UP000244090"/>
    </source>
</evidence>
<dbReference type="InterPro" id="IPR006645">
    <property type="entry name" value="NGN-like_dom"/>
</dbReference>
<dbReference type="EMBL" id="QBKT01000002">
    <property type="protein sequence ID" value="PTX63146.1"/>
    <property type="molecule type" value="Genomic_DNA"/>
</dbReference>
<reference evidence="3 4" key="1">
    <citation type="submission" date="2018-04" db="EMBL/GenBank/DDBJ databases">
        <title>Genomic Encyclopedia of Archaeal and Bacterial Type Strains, Phase II (KMG-II): from individual species to whole genera.</title>
        <authorList>
            <person name="Goeker M."/>
        </authorList>
    </citation>
    <scope>NUCLEOTIDE SEQUENCE [LARGE SCALE GENOMIC DNA]</scope>
    <source>
        <strain evidence="3 4">DSM 25731</strain>
    </source>
</reference>
<evidence type="ECO:0000313" key="3">
    <source>
        <dbReference type="EMBL" id="PTX63146.1"/>
    </source>
</evidence>
<dbReference type="RefSeq" id="WP_108114100.1">
    <property type="nucleotide sequence ID" value="NZ_QBKT01000002.1"/>
</dbReference>
<dbReference type="GO" id="GO:0006354">
    <property type="term" value="P:DNA-templated transcription elongation"/>
    <property type="evidence" value="ECO:0007669"/>
    <property type="project" value="InterPro"/>
</dbReference>